<dbReference type="STRING" id="402734.SAMN05660918_2936"/>
<organism evidence="3 4">
    <name type="scientific">Flavobacterium terrigena</name>
    <dbReference type="NCBI Taxonomy" id="402734"/>
    <lineage>
        <taxon>Bacteria</taxon>
        <taxon>Pseudomonadati</taxon>
        <taxon>Bacteroidota</taxon>
        <taxon>Flavobacteriia</taxon>
        <taxon>Flavobacteriales</taxon>
        <taxon>Flavobacteriaceae</taxon>
        <taxon>Flavobacterium</taxon>
    </lineage>
</organism>
<dbReference type="RefSeq" id="WP_091315544.1">
    <property type="nucleotide sequence ID" value="NZ_CBCSJU010000009.1"/>
</dbReference>
<dbReference type="GO" id="GO:0009103">
    <property type="term" value="P:lipopolysaccharide biosynthetic process"/>
    <property type="evidence" value="ECO:0007669"/>
    <property type="project" value="TreeGrafter"/>
</dbReference>
<dbReference type="OrthoDB" id="9801609at2"/>
<proteinExistence type="predicted"/>
<keyword evidence="1 3" id="KW-0808">Transferase</keyword>
<reference evidence="4" key="1">
    <citation type="submission" date="2016-10" db="EMBL/GenBank/DDBJ databases">
        <authorList>
            <person name="Varghese N."/>
            <person name="Submissions S."/>
        </authorList>
    </citation>
    <scope>NUCLEOTIDE SEQUENCE [LARGE SCALE GENOMIC DNA]</scope>
    <source>
        <strain evidence="4">DSM 17934</strain>
    </source>
</reference>
<keyword evidence="4" id="KW-1185">Reference proteome</keyword>
<name>A0A1H6XTS9_9FLAO</name>
<feature type="domain" description="Glycosyl transferase family 1" evidence="2">
    <location>
        <begin position="183"/>
        <end position="335"/>
    </location>
</feature>
<dbReference type="EMBL" id="FNYA01000009">
    <property type="protein sequence ID" value="SEJ31024.1"/>
    <property type="molecule type" value="Genomic_DNA"/>
</dbReference>
<gene>
    <name evidence="3" type="ORF">SAMN05660918_2936</name>
</gene>
<dbReference type="PANTHER" id="PTHR46401:SF2">
    <property type="entry name" value="GLYCOSYLTRANSFERASE WBBK-RELATED"/>
    <property type="match status" value="1"/>
</dbReference>
<evidence type="ECO:0000259" key="2">
    <source>
        <dbReference type="Pfam" id="PF00534"/>
    </source>
</evidence>
<sequence>MNKQKIVISGVNMVEGGIFTILHNVLQELSEYNKNKDIQVIALVHDASKFNFPNIQLVEIPKSKKSWLYRFYYEYFYFKKLSKKLQPDVWFSLHDTTPRVIAKKQFVYCHHPTTFFKPTWKDWKFDYKIGVFSLLYDNLFKLNITKNHTVFVQQHWIKEIFEKRFKITNVKVAIPQFVEEITSEKIELDKNKIHFFYPSFPKSFKNIEYIFEALKLLPETVINQCEFHITGLKNNNSKYVNYLNTKYDSIAVNRLKLLNRNTMLKYYNSIDCLIFPSKIETWGLPISEAKAHHKNMLLANLPYAKEACGAYENVSFFNLENPKELADMISEIVAKKHVFQGNKTTHDTSEDLHSWKELFHYILND</sequence>
<dbReference type="Gene3D" id="3.40.50.2000">
    <property type="entry name" value="Glycogen Phosphorylase B"/>
    <property type="match status" value="1"/>
</dbReference>
<evidence type="ECO:0000256" key="1">
    <source>
        <dbReference type="ARBA" id="ARBA00022679"/>
    </source>
</evidence>
<dbReference type="GO" id="GO:0016757">
    <property type="term" value="F:glycosyltransferase activity"/>
    <property type="evidence" value="ECO:0007669"/>
    <property type="project" value="InterPro"/>
</dbReference>
<dbReference type="InterPro" id="IPR001296">
    <property type="entry name" value="Glyco_trans_1"/>
</dbReference>
<evidence type="ECO:0000313" key="3">
    <source>
        <dbReference type="EMBL" id="SEJ31024.1"/>
    </source>
</evidence>
<evidence type="ECO:0000313" key="4">
    <source>
        <dbReference type="Proteomes" id="UP000199702"/>
    </source>
</evidence>
<dbReference type="AlphaFoldDB" id="A0A1H6XTS9"/>
<dbReference type="SUPFAM" id="SSF53756">
    <property type="entry name" value="UDP-Glycosyltransferase/glycogen phosphorylase"/>
    <property type="match status" value="1"/>
</dbReference>
<protein>
    <submittedName>
        <fullName evidence="3">Glycosyltransferase involved in cell wall bisynthesis</fullName>
    </submittedName>
</protein>
<accession>A0A1H6XTS9</accession>
<dbReference type="Proteomes" id="UP000199702">
    <property type="component" value="Unassembled WGS sequence"/>
</dbReference>
<dbReference type="PANTHER" id="PTHR46401">
    <property type="entry name" value="GLYCOSYLTRANSFERASE WBBK-RELATED"/>
    <property type="match status" value="1"/>
</dbReference>
<dbReference type="Pfam" id="PF00534">
    <property type="entry name" value="Glycos_transf_1"/>
    <property type="match status" value="1"/>
</dbReference>